<name>A0AA39W7E6_ACESA</name>
<dbReference type="PANTHER" id="PTHR28498">
    <property type="entry name" value="ZINC FINGER SWIM DOMAIN-CONTAINING PROTEIN 7"/>
    <property type="match status" value="1"/>
</dbReference>
<keyword evidence="4" id="KW-1185">Reference proteome</keyword>
<feature type="domain" description="SWIM-type" evidence="2">
    <location>
        <begin position="117"/>
        <end position="169"/>
    </location>
</feature>
<accession>A0AA39W7E6</accession>
<dbReference type="PANTHER" id="PTHR28498:SF1">
    <property type="entry name" value="ZINC FINGER SWIM DOMAIN-CONTAINING PROTEIN 7"/>
    <property type="match status" value="1"/>
</dbReference>
<dbReference type="GO" id="GO:0004523">
    <property type="term" value="F:RNA-DNA hybrid ribonuclease activity"/>
    <property type="evidence" value="ECO:0007669"/>
    <property type="project" value="InterPro"/>
</dbReference>
<dbReference type="InterPro" id="IPR002156">
    <property type="entry name" value="RNaseH_domain"/>
</dbReference>
<dbReference type="GO" id="GO:0000724">
    <property type="term" value="P:double-strand break repair via homologous recombination"/>
    <property type="evidence" value="ECO:0007669"/>
    <property type="project" value="TreeGrafter"/>
</dbReference>
<dbReference type="GO" id="GO:0097196">
    <property type="term" value="C:Shu complex"/>
    <property type="evidence" value="ECO:0007669"/>
    <property type="project" value="TreeGrafter"/>
</dbReference>
<sequence>MHVDARSSKYGAGIVFIHEHEIGVEAVAMVFQGVVSVEIVEAKTSFEGFAMAVRLGRLPLCIELDALGVVNLCNKVGSSNGDRDNIIHGIVLLLHSFYDIKLVHIPRASNSVAHPIFAVDLVIEESRRKEEYFCFAEHYCACYSFFYDIVNMGKQLCCKHQLAARLAAALGACIEVKVSDEQQAQLLVKLYIILNETKSLHFLFGKNFERATRIVDQRVVKRISGEPSERSIFQVIEESRRKEEYFCFAEHYCACYSFFYDIVNMGKQLCCKHQLAARLAAALGACIEVKVSDEQQAQLLVKLYIILNETKR</sequence>
<dbReference type="Proteomes" id="UP001168877">
    <property type="component" value="Unassembled WGS sequence"/>
</dbReference>
<dbReference type="InterPro" id="IPR007527">
    <property type="entry name" value="Znf_SWIM"/>
</dbReference>
<keyword evidence="1" id="KW-0862">Zinc</keyword>
<proteinExistence type="predicted"/>
<evidence type="ECO:0000313" key="4">
    <source>
        <dbReference type="Proteomes" id="UP001168877"/>
    </source>
</evidence>
<dbReference type="AlphaFoldDB" id="A0AA39W7E6"/>
<dbReference type="CDD" id="cd06222">
    <property type="entry name" value="RNase_H_like"/>
    <property type="match status" value="1"/>
</dbReference>
<organism evidence="3 4">
    <name type="scientific">Acer saccharum</name>
    <name type="common">Sugar maple</name>
    <dbReference type="NCBI Taxonomy" id="4024"/>
    <lineage>
        <taxon>Eukaryota</taxon>
        <taxon>Viridiplantae</taxon>
        <taxon>Streptophyta</taxon>
        <taxon>Embryophyta</taxon>
        <taxon>Tracheophyta</taxon>
        <taxon>Spermatophyta</taxon>
        <taxon>Magnoliopsida</taxon>
        <taxon>eudicotyledons</taxon>
        <taxon>Gunneridae</taxon>
        <taxon>Pentapetalae</taxon>
        <taxon>rosids</taxon>
        <taxon>malvids</taxon>
        <taxon>Sapindales</taxon>
        <taxon>Sapindaceae</taxon>
        <taxon>Hippocastanoideae</taxon>
        <taxon>Acereae</taxon>
        <taxon>Acer</taxon>
    </lineage>
</organism>
<feature type="domain" description="SWIM-type" evidence="2">
    <location>
        <begin position="233"/>
        <end position="282"/>
    </location>
</feature>
<dbReference type="EMBL" id="JAUESC010000002">
    <property type="protein sequence ID" value="KAK0605860.1"/>
    <property type="molecule type" value="Genomic_DNA"/>
</dbReference>
<reference evidence="3" key="1">
    <citation type="journal article" date="2022" name="Plant J.">
        <title>Strategies of tolerance reflected in two North American maple genomes.</title>
        <authorList>
            <person name="McEvoy S.L."/>
            <person name="Sezen U.U."/>
            <person name="Trouern-Trend A."/>
            <person name="McMahon S.M."/>
            <person name="Schaberg P.G."/>
            <person name="Yang J."/>
            <person name="Wegrzyn J.L."/>
            <person name="Swenson N.G."/>
        </authorList>
    </citation>
    <scope>NUCLEOTIDE SEQUENCE</scope>
    <source>
        <strain evidence="3">NS2018</strain>
    </source>
</reference>
<keyword evidence="1" id="KW-0863">Zinc-finger</keyword>
<comment type="caution">
    <text evidence="3">The sequence shown here is derived from an EMBL/GenBank/DDBJ whole genome shotgun (WGS) entry which is preliminary data.</text>
</comment>
<dbReference type="PROSITE" id="PS50966">
    <property type="entry name" value="ZF_SWIM"/>
    <property type="match status" value="2"/>
</dbReference>
<dbReference type="InterPro" id="IPR044730">
    <property type="entry name" value="RNase_H-like_dom_plant"/>
</dbReference>
<dbReference type="Pfam" id="PF13456">
    <property type="entry name" value="RVT_3"/>
    <property type="match status" value="1"/>
</dbReference>
<reference evidence="3" key="2">
    <citation type="submission" date="2023-06" db="EMBL/GenBank/DDBJ databases">
        <authorList>
            <person name="Swenson N.G."/>
            <person name="Wegrzyn J.L."/>
            <person name="Mcevoy S.L."/>
        </authorList>
    </citation>
    <scope>NUCLEOTIDE SEQUENCE</scope>
    <source>
        <strain evidence="3">NS2018</strain>
        <tissue evidence="3">Leaf</tissue>
    </source>
</reference>
<evidence type="ECO:0000256" key="1">
    <source>
        <dbReference type="PROSITE-ProRule" id="PRU00325"/>
    </source>
</evidence>
<gene>
    <name evidence="3" type="ORF">LWI29_031475</name>
</gene>
<dbReference type="GO" id="GO:0008270">
    <property type="term" value="F:zinc ion binding"/>
    <property type="evidence" value="ECO:0007669"/>
    <property type="project" value="UniProtKB-KW"/>
</dbReference>
<evidence type="ECO:0000259" key="2">
    <source>
        <dbReference type="PROSITE" id="PS50966"/>
    </source>
</evidence>
<protein>
    <recommendedName>
        <fullName evidence="2">SWIM-type domain-containing protein</fullName>
    </recommendedName>
</protein>
<evidence type="ECO:0000313" key="3">
    <source>
        <dbReference type="EMBL" id="KAK0605860.1"/>
    </source>
</evidence>
<dbReference type="GO" id="GO:0003676">
    <property type="term" value="F:nucleic acid binding"/>
    <property type="evidence" value="ECO:0007669"/>
    <property type="project" value="InterPro"/>
</dbReference>
<keyword evidence="1" id="KW-0479">Metal-binding</keyword>